<dbReference type="PANTHER" id="PTHR43289">
    <property type="entry name" value="MITOGEN-ACTIVATED PROTEIN KINASE KINASE KINASE 20-RELATED"/>
    <property type="match status" value="1"/>
</dbReference>
<dbReference type="PROSITE" id="PS50011">
    <property type="entry name" value="PROTEIN_KINASE_DOM"/>
    <property type="match status" value="1"/>
</dbReference>
<feature type="domain" description="Protein kinase" evidence="5">
    <location>
        <begin position="11"/>
        <end position="139"/>
    </location>
</feature>
<evidence type="ECO:0000256" key="3">
    <source>
        <dbReference type="ARBA" id="ARBA00022777"/>
    </source>
</evidence>
<dbReference type="Pfam" id="PF00069">
    <property type="entry name" value="Pkinase"/>
    <property type="match status" value="1"/>
</dbReference>
<dbReference type="EMBL" id="BARS01027141">
    <property type="protein sequence ID" value="GAG08551.1"/>
    <property type="molecule type" value="Genomic_DNA"/>
</dbReference>
<evidence type="ECO:0000259" key="5">
    <source>
        <dbReference type="PROSITE" id="PS50011"/>
    </source>
</evidence>
<keyword evidence="3" id="KW-0418">Kinase</keyword>
<name>X0W7B6_9ZZZZ</name>
<dbReference type="InterPro" id="IPR000719">
    <property type="entry name" value="Prot_kinase_dom"/>
</dbReference>
<sequence length="139" mass="14992">MTVATKTIGPYEILGELGRGGMGAVYKARRSDLDREFALKVMLRPDDPEAVERFLREAKAAAALAGHPGIVAVHDMGEAEDGTLYLAMDLVRGVPLDRAIDEMELGPRAWAQIVGHAAEAVHYAHANGVLHRDIKPGNI</sequence>
<organism evidence="6">
    <name type="scientific">marine sediment metagenome</name>
    <dbReference type="NCBI Taxonomy" id="412755"/>
    <lineage>
        <taxon>unclassified sequences</taxon>
        <taxon>metagenomes</taxon>
        <taxon>ecological metagenomes</taxon>
    </lineage>
</organism>
<evidence type="ECO:0000256" key="2">
    <source>
        <dbReference type="ARBA" id="ARBA00022741"/>
    </source>
</evidence>
<dbReference type="Gene3D" id="3.30.200.20">
    <property type="entry name" value="Phosphorylase Kinase, domain 1"/>
    <property type="match status" value="1"/>
</dbReference>
<dbReference type="Gene3D" id="1.10.510.10">
    <property type="entry name" value="Transferase(Phosphotransferase) domain 1"/>
    <property type="match status" value="1"/>
</dbReference>
<dbReference type="SUPFAM" id="SSF56112">
    <property type="entry name" value="Protein kinase-like (PK-like)"/>
    <property type="match status" value="1"/>
</dbReference>
<evidence type="ECO:0000256" key="4">
    <source>
        <dbReference type="ARBA" id="ARBA00022840"/>
    </source>
</evidence>
<keyword evidence="2" id="KW-0547">Nucleotide-binding</keyword>
<dbReference type="InterPro" id="IPR017441">
    <property type="entry name" value="Protein_kinase_ATP_BS"/>
</dbReference>
<evidence type="ECO:0000256" key="1">
    <source>
        <dbReference type="ARBA" id="ARBA00022679"/>
    </source>
</evidence>
<evidence type="ECO:0000313" key="6">
    <source>
        <dbReference type="EMBL" id="GAG08551.1"/>
    </source>
</evidence>
<dbReference type="InterPro" id="IPR011009">
    <property type="entry name" value="Kinase-like_dom_sf"/>
</dbReference>
<proteinExistence type="predicted"/>
<feature type="non-terminal residue" evidence="6">
    <location>
        <position position="139"/>
    </location>
</feature>
<keyword evidence="4" id="KW-0067">ATP-binding</keyword>
<dbReference type="PANTHER" id="PTHR43289:SF6">
    <property type="entry name" value="SERINE_THREONINE-PROTEIN KINASE NEKL-3"/>
    <property type="match status" value="1"/>
</dbReference>
<dbReference type="GO" id="GO:0005524">
    <property type="term" value="F:ATP binding"/>
    <property type="evidence" value="ECO:0007669"/>
    <property type="project" value="UniProtKB-KW"/>
</dbReference>
<dbReference type="PROSITE" id="PS00107">
    <property type="entry name" value="PROTEIN_KINASE_ATP"/>
    <property type="match status" value="1"/>
</dbReference>
<dbReference type="SMART" id="SM00220">
    <property type="entry name" value="S_TKc"/>
    <property type="match status" value="1"/>
</dbReference>
<gene>
    <name evidence="6" type="ORF">S01H1_42663</name>
</gene>
<accession>X0W7B6</accession>
<dbReference type="AlphaFoldDB" id="X0W7B6"/>
<comment type="caution">
    <text evidence="6">The sequence shown here is derived from an EMBL/GenBank/DDBJ whole genome shotgun (WGS) entry which is preliminary data.</text>
</comment>
<dbReference type="GO" id="GO:0004674">
    <property type="term" value="F:protein serine/threonine kinase activity"/>
    <property type="evidence" value="ECO:0007669"/>
    <property type="project" value="TreeGrafter"/>
</dbReference>
<keyword evidence="1" id="KW-0808">Transferase</keyword>
<reference evidence="6" key="1">
    <citation type="journal article" date="2014" name="Front. Microbiol.">
        <title>High frequency of phylogenetically diverse reductive dehalogenase-homologous genes in deep subseafloor sedimentary metagenomes.</title>
        <authorList>
            <person name="Kawai M."/>
            <person name="Futagami T."/>
            <person name="Toyoda A."/>
            <person name="Takaki Y."/>
            <person name="Nishi S."/>
            <person name="Hori S."/>
            <person name="Arai W."/>
            <person name="Tsubouchi T."/>
            <person name="Morono Y."/>
            <person name="Uchiyama I."/>
            <person name="Ito T."/>
            <person name="Fujiyama A."/>
            <person name="Inagaki F."/>
            <person name="Takami H."/>
        </authorList>
    </citation>
    <scope>NUCLEOTIDE SEQUENCE</scope>
    <source>
        <strain evidence="6">Expedition CK06-06</strain>
    </source>
</reference>
<protein>
    <recommendedName>
        <fullName evidence="5">Protein kinase domain-containing protein</fullName>
    </recommendedName>
</protein>